<dbReference type="PANTHER" id="PTHR11793">
    <property type="entry name" value="BASIC HELIX-LOOP-HELIX TRANSCRIPTION FACTOR"/>
    <property type="match status" value="1"/>
</dbReference>
<evidence type="ECO:0000256" key="5">
    <source>
        <dbReference type="ARBA" id="ARBA00023242"/>
    </source>
</evidence>
<protein>
    <submittedName>
        <fullName evidence="7">Transcription factor E2-alpha isoform 3</fullName>
    </submittedName>
</protein>
<keyword evidence="4" id="KW-0804">Transcription</keyword>
<keyword evidence="8" id="KW-1185">Reference proteome</keyword>
<name>A0ABX0RZT2_PONBL</name>
<evidence type="ECO:0000313" key="8">
    <source>
        <dbReference type="Proteomes" id="UP001165941"/>
    </source>
</evidence>
<evidence type="ECO:0000313" key="7">
    <source>
        <dbReference type="EMBL" id="NIG58378.1"/>
    </source>
</evidence>
<reference evidence="7" key="1">
    <citation type="submission" date="2018-05" db="EMBL/GenBank/DDBJ databases">
        <authorList>
            <person name="Pedro S.L.S."/>
            <person name="Freitas R.C."/>
            <person name="Barreto A.S."/>
            <person name="Lima A.O.S."/>
        </authorList>
    </citation>
    <scope>NUCLEOTIDE SEQUENCE</scope>
    <source>
        <strain evidence="7">BP203</strain>
        <tissue evidence="7">Muscle</tissue>
    </source>
</reference>
<feature type="compositionally biased region" description="Low complexity" evidence="6">
    <location>
        <begin position="140"/>
        <end position="152"/>
    </location>
</feature>
<organism evidence="7 8">
    <name type="scientific">Pontoporia blainvillei</name>
    <name type="common">Franciscana</name>
    <name type="synonym">Delphinus blainvillei</name>
    <dbReference type="NCBI Taxonomy" id="48723"/>
    <lineage>
        <taxon>Eukaryota</taxon>
        <taxon>Metazoa</taxon>
        <taxon>Chordata</taxon>
        <taxon>Craniata</taxon>
        <taxon>Vertebrata</taxon>
        <taxon>Euteleostomi</taxon>
        <taxon>Mammalia</taxon>
        <taxon>Eutheria</taxon>
        <taxon>Laurasiatheria</taxon>
        <taxon>Artiodactyla</taxon>
        <taxon>Whippomorpha</taxon>
        <taxon>Cetacea</taxon>
        <taxon>Odontoceti</taxon>
        <taxon>Pontoporiidae</taxon>
        <taxon>Pontoporia</taxon>
    </lineage>
</organism>
<keyword evidence="3" id="KW-0238">DNA-binding</keyword>
<keyword evidence="5" id="KW-0539">Nucleus</keyword>
<comment type="caution">
    <text evidence="7">The sequence shown here is derived from an EMBL/GenBank/DDBJ whole genome shotgun (WGS) entry which is preliminary data.</text>
</comment>
<feature type="region of interest" description="Disordered" evidence="6">
    <location>
        <begin position="1"/>
        <end position="117"/>
    </location>
</feature>
<gene>
    <name evidence="7" type="ORF">BU61_1143</name>
</gene>
<feature type="compositionally biased region" description="Basic and acidic residues" evidence="6">
    <location>
        <begin position="69"/>
        <end position="82"/>
    </location>
</feature>
<dbReference type="PANTHER" id="PTHR11793:SF7">
    <property type="entry name" value="TRANSCRIPTION FACTOR E2-ALPHA"/>
    <property type="match status" value="1"/>
</dbReference>
<dbReference type="InterPro" id="IPR051098">
    <property type="entry name" value="NeuroDiff_E-box_TFs"/>
</dbReference>
<dbReference type="Proteomes" id="UP001165941">
    <property type="component" value="Unassembled WGS sequence"/>
</dbReference>
<evidence type="ECO:0000256" key="4">
    <source>
        <dbReference type="ARBA" id="ARBA00023163"/>
    </source>
</evidence>
<comment type="subcellular location">
    <subcellularLocation>
        <location evidence="1">Nucleus</location>
    </subcellularLocation>
</comment>
<keyword evidence="2" id="KW-0805">Transcription regulation</keyword>
<evidence type="ECO:0000256" key="3">
    <source>
        <dbReference type="ARBA" id="ARBA00023125"/>
    </source>
</evidence>
<accession>A0ABX0RZT2</accession>
<evidence type="ECO:0000256" key="1">
    <source>
        <dbReference type="ARBA" id="ARBA00004123"/>
    </source>
</evidence>
<feature type="region of interest" description="Disordered" evidence="6">
    <location>
        <begin position="140"/>
        <end position="207"/>
    </location>
</feature>
<sequence>MTSLEDRPSSGSWGTGEQNSSSFDPSRTYGDGTHFSESHGTLAASTFLGPGLGGECPGGPCPHPCARSVLEHRGFQDGHPEQRTQVGTSQVPAGKWTPESRQPGEAESEAGPLACSPQSTGILTVRVSIGTWASFLPSELALSSPGPLSPSGVKGGPHYYSYSGHPRRRAADGGLDTQPKKVRKVPPGLPSSVSFGTDGAPQAECLS</sequence>
<evidence type="ECO:0000256" key="2">
    <source>
        <dbReference type="ARBA" id="ARBA00023015"/>
    </source>
</evidence>
<feature type="compositionally biased region" description="Polar residues" evidence="6">
    <location>
        <begin position="9"/>
        <end position="25"/>
    </location>
</feature>
<evidence type="ECO:0000256" key="6">
    <source>
        <dbReference type="SAM" id="MobiDB-lite"/>
    </source>
</evidence>
<dbReference type="EMBL" id="PGGH01035860">
    <property type="protein sequence ID" value="NIG58378.1"/>
    <property type="molecule type" value="Genomic_DNA"/>
</dbReference>
<proteinExistence type="predicted"/>